<dbReference type="PANTHER" id="PTHR35910:SF1">
    <property type="entry name" value="2EXR DOMAIN-CONTAINING PROTEIN"/>
    <property type="match status" value="1"/>
</dbReference>
<dbReference type="InterPro" id="IPR045518">
    <property type="entry name" value="2EXR"/>
</dbReference>
<dbReference type="AlphaFoldDB" id="A0A8J2ITD6"/>
<accession>A0A8J2ITD6</accession>
<feature type="domain" description="2EXR" evidence="1">
    <location>
        <begin position="356"/>
        <end position="462"/>
    </location>
</feature>
<name>A0A8J2ITD6_FUSEQ</name>
<proteinExistence type="predicted"/>
<dbReference type="PANTHER" id="PTHR35910">
    <property type="entry name" value="2EXR DOMAIN-CONTAINING PROTEIN"/>
    <property type="match status" value="1"/>
</dbReference>
<evidence type="ECO:0000259" key="1">
    <source>
        <dbReference type="Pfam" id="PF20150"/>
    </source>
</evidence>
<gene>
    <name evidence="2" type="ORF">FEQUK3_LOCUS5116</name>
</gene>
<evidence type="ECO:0000313" key="2">
    <source>
        <dbReference type="EMBL" id="CAG7559427.1"/>
    </source>
</evidence>
<evidence type="ECO:0000313" key="3">
    <source>
        <dbReference type="Proteomes" id="UP000693738"/>
    </source>
</evidence>
<dbReference type="Pfam" id="PF20150">
    <property type="entry name" value="2EXR"/>
    <property type="match status" value="2"/>
</dbReference>
<protein>
    <recommendedName>
        <fullName evidence="1">2EXR domain-containing protein</fullName>
    </recommendedName>
</protein>
<dbReference type="Proteomes" id="UP000693738">
    <property type="component" value="Unassembled WGS sequence"/>
</dbReference>
<sequence length="706" mass="81904">MDTSSFESFPDLPTELRLQIWEEACHEACREREANHPGIQYTIVRESSPTRIILAHQPVHLDGKARSGTMREGGLWLASEESRDVIREHCSNGPGGERKVLAGDGWSYHVNPGRDIFCIQDPEKIKHDDVHSALDICIWASPRTNEFHNIKNIAIEFDPSWIKWLPRTYKNMSAESTPRGFLARLLRSQYMNDNRQTTVWLIDNDMKWARRPSSYYGTAPMPDYNKRFINCHENYVEVYPSNTCHYCSGKRSLAIRIFLSSLNVRGEHFETQHPNFVPSYDDYIAGYWEAAFEIAEGIRVLALACNEVKFCRKDHRQDRSTWRRCVFGQQLFNSIMAEPVLVPGEGADPSEGVQEFHAFSKLPPELRIKIWKMACLPRTSTDHGIDYVFVNRVRESEETEDYVTWDPNLEGYNEEFDVESDETAYVTLRALKRERPEPRVLASGYLYDAGLWAACKESRGVITEYLQIEGWETLRESGLRDMSPGWYDKPDFPSTVKPSTKDETWRPIVAPRQDIFCIPDTRRMMQSLPKSLYSMKLLAPFMGTRRFTIVEDWNIALKFRHTWNTKFPNDIESMKQEKTPRGLLANWFERFHDEILPEPTLYVIDDTGSWVEPPFLMRGPVYRDCDNEYVEVPWSASCNGTDINTSGAAGRFMNLMEGLLKEDSSDDLEDMDSIYEWQPEVRDKMKLLVRKENKIMRVSESVGETD</sequence>
<comment type="caution">
    <text evidence="2">The sequence shown here is derived from an EMBL/GenBank/DDBJ whole genome shotgun (WGS) entry which is preliminary data.</text>
</comment>
<reference evidence="2" key="1">
    <citation type="submission" date="2021-05" db="EMBL/GenBank/DDBJ databases">
        <authorList>
            <person name="Khan N."/>
        </authorList>
    </citation>
    <scope>NUCLEOTIDE SEQUENCE</scope>
</reference>
<feature type="domain" description="2EXR" evidence="1">
    <location>
        <begin position="6"/>
        <end position="89"/>
    </location>
</feature>
<organism evidence="2 3">
    <name type="scientific">Fusarium equiseti</name>
    <name type="common">Fusarium scirpi</name>
    <dbReference type="NCBI Taxonomy" id="61235"/>
    <lineage>
        <taxon>Eukaryota</taxon>
        <taxon>Fungi</taxon>
        <taxon>Dikarya</taxon>
        <taxon>Ascomycota</taxon>
        <taxon>Pezizomycotina</taxon>
        <taxon>Sordariomycetes</taxon>
        <taxon>Hypocreomycetidae</taxon>
        <taxon>Hypocreales</taxon>
        <taxon>Nectriaceae</taxon>
        <taxon>Fusarium</taxon>
        <taxon>Fusarium incarnatum-equiseti species complex</taxon>
    </lineage>
</organism>
<dbReference type="EMBL" id="CAJSTJ010000129">
    <property type="protein sequence ID" value="CAG7559427.1"/>
    <property type="molecule type" value="Genomic_DNA"/>
</dbReference>